<evidence type="ECO:0000313" key="2">
    <source>
        <dbReference type="Proteomes" id="UP000321685"/>
    </source>
</evidence>
<dbReference type="Proteomes" id="UP000321685">
    <property type="component" value="Unassembled WGS sequence"/>
</dbReference>
<dbReference type="AlphaFoldDB" id="A0A511DHK7"/>
<dbReference type="SUPFAM" id="SSF50475">
    <property type="entry name" value="FMN-binding split barrel"/>
    <property type="match status" value="1"/>
</dbReference>
<dbReference type="PANTHER" id="PTHR34071">
    <property type="entry name" value="5-NITROIMIDAZOLE ANTIBIOTICS RESISTANCE PROTEIN, NIMA-FAMILY-RELATED PROTEIN-RELATED"/>
    <property type="match status" value="1"/>
</dbReference>
<keyword evidence="2" id="KW-1185">Reference proteome</keyword>
<dbReference type="InterPro" id="IPR012349">
    <property type="entry name" value="Split_barrel_FMN-bd"/>
</dbReference>
<dbReference type="Pfam" id="PF12900">
    <property type="entry name" value="Pyridox_ox_2"/>
    <property type="match status" value="1"/>
</dbReference>
<dbReference type="EMBL" id="BJVJ01000031">
    <property type="protein sequence ID" value="GEL24271.1"/>
    <property type="molecule type" value="Genomic_DNA"/>
</dbReference>
<dbReference type="Gene3D" id="2.30.110.10">
    <property type="entry name" value="Electron Transport, Fmn-binding Protein, Chain A"/>
    <property type="match status" value="1"/>
</dbReference>
<gene>
    <name evidence="1" type="ORF">PSU4_32250</name>
</gene>
<comment type="caution">
    <text evidence="1">The sequence shown here is derived from an EMBL/GenBank/DDBJ whole genome shotgun (WGS) entry which is preliminary data.</text>
</comment>
<proteinExistence type="predicted"/>
<dbReference type="PANTHER" id="PTHR34071:SF2">
    <property type="entry name" value="FLAVIN-NUCLEOTIDE-BINDING PROTEIN"/>
    <property type="match status" value="1"/>
</dbReference>
<dbReference type="InterPro" id="IPR024747">
    <property type="entry name" value="Pyridox_Oxase-rel"/>
</dbReference>
<name>A0A511DHK7_9PSEU</name>
<accession>A0A511DHK7</accession>
<protein>
    <recommendedName>
        <fullName evidence="3">Flavin-nucleotide-binding protein</fullName>
    </recommendedName>
</protein>
<evidence type="ECO:0008006" key="3">
    <source>
        <dbReference type="Google" id="ProtNLM"/>
    </source>
</evidence>
<reference evidence="1 2" key="1">
    <citation type="submission" date="2019-07" db="EMBL/GenBank/DDBJ databases">
        <title>Whole genome shotgun sequence of Pseudonocardia sulfidoxydans NBRC 16205.</title>
        <authorList>
            <person name="Hosoyama A."/>
            <person name="Uohara A."/>
            <person name="Ohji S."/>
            <person name="Ichikawa N."/>
        </authorList>
    </citation>
    <scope>NUCLEOTIDE SEQUENCE [LARGE SCALE GENOMIC DNA]</scope>
    <source>
        <strain evidence="1 2">NBRC 16205</strain>
    </source>
</reference>
<sequence>MLDAGLVCHLGVTVDGAPLVLPTGYGRIGDVLYLHGSSAATSLRAAEATPVCVTVTLVDGIVYARSAFSHSVNYRCAVVHGLARRVDDGTEKLAGLRALAEHMAPGSWGHVREPTRKELAATLLLALDTTEASVKVRSGPPGDEDDDVATAQCWAGVLPVVTTWGEPQPCPQLEAGVAVPGYVANRS</sequence>
<evidence type="ECO:0000313" key="1">
    <source>
        <dbReference type="EMBL" id="GEL24271.1"/>
    </source>
</evidence>
<organism evidence="1 2">
    <name type="scientific">Pseudonocardia sulfidoxydans NBRC 16205</name>
    <dbReference type="NCBI Taxonomy" id="1223511"/>
    <lineage>
        <taxon>Bacteria</taxon>
        <taxon>Bacillati</taxon>
        <taxon>Actinomycetota</taxon>
        <taxon>Actinomycetes</taxon>
        <taxon>Pseudonocardiales</taxon>
        <taxon>Pseudonocardiaceae</taxon>
        <taxon>Pseudonocardia</taxon>
    </lineage>
</organism>